<dbReference type="RefSeq" id="WP_020154835.1">
    <property type="nucleotide sequence ID" value="NZ_JBAIZG010000055.1"/>
</dbReference>
<dbReference type="AlphaFoldDB" id="A0A150L8U3"/>
<dbReference type="STRING" id="301148.B4135_0395"/>
<organism evidence="1 2">
    <name type="scientific">Caldibacillus debilis</name>
    <dbReference type="NCBI Taxonomy" id="301148"/>
    <lineage>
        <taxon>Bacteria</taxon>
        <taxon>Bacillati</taxon>
        <taxon>Bacillota</taxon>
        <taxon>Bacilli</taxon>
        <taxon>Bacillales</taxon>
        <taxon>Bacillaceae</taxon>
        <taxon>Caldibacillus</taxon>
    </lineage>
</organism>
<proteinExistence type="predicted"/>
<dbReference type="Proteomes" id="UP000075683">
    <property type="component" value="Unassembled WGS sequence"/>
</dbReference>
<dbReference type="InterPro" id="IPR019593">
    <property type="entry name" value="Spore_coat_protein_Z/Y"/>
</dbReference>
<name>A0A150L8U3_9BACI</name>
<protein>
    <recommendedName>
        <fullName evidence="3">Spore coat protein</fullName>
    </recommendedName>
</protein>
<dbReference type="Pfam" id="PF10612">
    <property type="entry name" value="Spore-coat_CotZ"/>
    <property type="match status" value="1"/>
</dbReference>
<comment type="caution">
    <text evidence="1">The sequence shown here is derived from an EMBL/GenBank/DDBJ whole genome shotgun (WGS) entry which is preliminary data.</text>
</comment>
<sequence length="157" mass="17251">MGHEPERHDHDRNCVCNVLLDIVEAQNEVEDSGCDTSCNRAIQELVHGTKSSPFNTIPVILFCKGTCSPFVGVGVKRSGLHEKVNVGVSVVFRVVDVDPKTCCAILELLQFEDPKKDAEDLLEDLDKDPKPFENTNVCITADLNNFSAVTCLPPINL</sequence>
<accession>A0A150L8U3</accession>
<gene>
    <name evidence="1" type="ORF">B4135_0395</name>
</gene>
<evidence type="ECO:0000313" key="1">
    <source>
        <dbReference type="EMBL" id="KYD08714.1"/>
    </source>
</evidence>
<reference evidence="1 2" key="1">
    <citation type="submission" date="2016-01" db="EMBL/GenBank/DDBJ databases">
        <title>Draft Genome Sequences of Seven Thermophilic Sporeformers Isolated from Foods.</title>
        <authorList>
            <person name="Berendsen E.M."/>
            <person name="Wells-Bennik M.H."/>
            <person name="Krawcyk A.O."/>
            <person name="De Jong A."/>
            <person name="Holsappel S."/>
            <person name="Eijlander R.T."/>
            <person name="Kuipers O.P."/>
        </authorList>
    </citation>
    <scope>NUCLEOTIDE SEQUENCE [LARGE SCALE GENOMIC DNA]</scope>
    <source>
        <strain evidence="1 2">B4135</strain>
    </source>
</reference>
<dbReference type="EMBL" id="LQYT01000135">
    <property type="protein sequence ID" value="KYD08714.1"/>
    <property type="molecule type" value="Genomic_DNA"/>
</dbReference>
<evidence type="ECO:0000313" key="2">
    <source>
        <dbReference type="Proteomes" id="UP000075683"/>
    </source>
</evidence>
<evidence type="ECO:0008006" key="3">
    <source>
        <dbReference type="Google" id="ProtNLM"/>
    </source>
</evidence>
<dbReference type="OrthoDB" id="1655185at2"/>